<reference evidence="1" key="1">
    <citation type="submission" date="2020-08" db="EMBL/GenBank/DDBJ databases">
        <title>Multicomponent nature underlies the extraordinary mechanical properties of spider dragline silk.</title>
        <authorList>
            <person name="Kono N."/>
            <person name="Nakamura H."/>
            <person name="Mori M."/>
            <person name="Yoshida Y."/>
            <person name="Ohtoshi R."/>
            <person name="Malay A.D."/>
            <person name="Moran D.A.P."/>
            <person name="Tomita M."/>
            <person name="Numata K."/>
            <person name="Arakawa K."/>
        </authorList>
    </citation>
    <scope>NUCLEOTIDE SEQUENCE</scope>
</reference>
<organism evidence="1 2">
    <name type="scientific">Nephila pilipes</name>
    <name type="common">Giant wood spider</name>
    <name type="synonym">Nephila maculata</name>
    <dbReference type="NCBI Taxonomy" id="299642"/>
    <lineage>
        <taxon>Eukaryota</taxon>
        <taxon>Metazoa</taxon>
        <taxon>Ecdysozoa</taxon>
        <taxon>Arthropoda</taxon>
        <taxon>Chelicerata</taxon>
        <taxon>Arachnida</taxon>
        <taxon>Araneae</taxon>
        <taxon>Araneomorphae</taxon>
        <taxon>Entelegynae</taxon>
        <taxon>Araneoidea</taxon>
        <taxon>Nephilidae</taxon>
        <taxon>Nephila</taxon>
    </lineage>
</organism>
<dbReference type="Proteomes" id="UP000887013">
    <property type="component" value="Unassembled WGS sequence"/>
</dbReference>
<accession>A0A8X6N4K5</accession>
<evidence type="ECO:0000313" key="1">
    <source>
        <dbReference type="EMBL" id="GFS94353.1"/>
    </source>
</evidence>
<comment type="caution">
    <text evidence="1">The sequence shown here is derived from an EMBL/GenBank/DDBJ whole genome shotgun (WGS) entry which is preliminary data.</text>
</comment>
<protein>
    <submittedName>
        <fullName evidence="1">Uncharacterized protein</fullName>
    </submittedName>
</protein>
<keyword evidence="2" id="KW-1185">Reference proteome</keyword>
<dbReference type="EMBL" id="BMAW01005476">
    <property type="protein sequence ID" value="GFS94353.1"/>
    <property type="molecule type" value="Genomic_DNA"/>
</dbReference>
<name>A0A8X6N4K5_NEPPI</name>
<dbReference type="AlphaFoldDB" id="A0A8X6N4K5"/>
<sequence>MISSRVDSESSVRRIKTTVVIYQGTLAVTETIIEEGGGDSSAVIVTLPRLGITRPVDNSLRVVRAVLPEVQNV</sequence>
<proteinExistence type="predicted"/>
<gene>
    <name evidence="1" type="ORF">NPIL_88781</name>
</gene>
<evidence type="ECO:0000313" key="2">
    <source>
        <dbReference type="Proteomes" id="UP000887013"/>
    </source>
</evidence>